<reference evidence="2 3" key="1">
    <citation type="journal article" date="2015" name="Genome Announc.">
        <title>Draft Genome Sequences of Marine Isolates of Thalassomonas viridans and Thalassomonas actiniarum.</title>
        <authorList>
            <person name="Olonade I."/>
            <person name="van Zyl L.J."/>
            <person name="Trindade M."/>
        </authorList>
    </citation>
    <scope>NUCLEOTIDE SEQUENCE [LARGE SCALE GENOMIC DNA]</scope>
    <source>
        <strain evidence="2 3">XOM25</strain>
    </source>
</reference>
<dbReference type="Proteomes" id="UP000032352">
    <property type="component" value="Chromosome"/>
</dbReference>
<evidence type="ECO:0000256" key="1">
    <source>
        <dbReference type="SAM" id="SignalP"/>
    </source>
</evidence>
<dbReference type="KEGG" id="tvd:SG34_025320"/>
<sequence>MKSLVSAVIAGLLMTSLSVQANEELSVKQMVEHMMQQSAEQLKQQIRQENHQALRKNLLSVQRPVNGGELLAQTGYFSSAKSNSQVNAK</sequence>
<accession>A0AAE9Z227</accession>
<dbReference type="RefSeq" id="WP_152647239.1">
    <property type="nucleotide sequence ID" value="NZ_CP059733.1"/>
</dbReference>
<feature type="signal peptide" evidence="1">
    <location>
        <begin position="1"/>
        <end position="21"/>
    </location>
</feature>
<dbReference type="AlphaFoldDB" id="A0AAE9Z227"/>
<proteinExistence type="predicted"/>
<dbReference type="EMBL" id="CP059733">
    <property type="protein sequence ID" value="WDE04614.1"/>
    <property type="molecule type" value="Genomic_DNA"/>
</dbReference>
<name>A0AAE9Z227_9GAMM</name>
<gene>
    <name evidence="2" type="ORF">SG34_025320</name>
</gene>
<evidence type="ECO:0000313" key="3">
    <source>
        <dbReference type="Proteomes" id="UP000032352"/>
    </source>
</evidence>
<protein>
    <submittedName>
        <fullName evidence="2">Uncharacterized protein</fullName>
    </submittedName>
</protein>
<keyword evidence="1" id="KW-0732">Signal</keyword>
<feature type="chain" id="PRO_5042212226" evidence="1">
    <location>
        <begin position="22"/>
        <end position="89"/>
    </location>
</feature>
<reference evidence="2 3" key="2">
    <citation type="journal article" date="2022" name="Mar. Drugs">
        <title>Bioassay-Guided Fractionation Leads to the Detection of Cholic Acid Generated by the Rare Thalassomonas sp.</title>
        <authorList>
            <person name="Pheiffer F."/>
            <person name="Schneider Y.K."/>
            <person name="Hansen E.H."/>
            <person name="Andersen J.H."/>
            <person name="Isaksson J."/>
            <person name="Busche T."/>
            <person name="R C."/>
            <person name="Kalinowski J."/>
            <person name="Zyl L.V."/>
            <person name="Trindade M."/>
        </authorList>
    </citation>
    <scope>NUCLEOTIDE SEQUENCE [LARGE SCALE GENOMIC DNA]</scope>
    <source>
        <strain evidence="2 3">XOM25</strain>
    </source>
</reference>
<organism evidence="2 3">
    <name type="scientific">Thalassomonas viridans</name>
    <dbReference type="NCBI Taxonomy" id="137584"/>
    <lineage>
        <taxon>Bacteria</taxon>
        <taxon>Pseudomonadati</taxon>
        <taxon>Pseudomonadota</taxon>
        <taxon>Gammaproteobacteria</taxon>
        <taxon>Alteromonadales</taxon>
        <taxon>Colwelliaceae</taxon>
        <taxon>Thalassomonas</taxon>
    </lineage>
</organism>
<evidence type="ECO:0000313" key="2">
    <source>
        <dbReference type="EMBL" id="WDE04614.1"/>
    </source>
</evidence>
<keyword evidence="3" id="KW-1185">Reference proteome</keyword>